<keyword evidence="2" id="KW-0378">Hydrolase</keyword>
<dbReference type="EMBL" id="JACOFW010000006">
    <property type="protein sequence ID" value="MBC3807249.1"/>
    <property type="molecule type" value="Genomic_DNA"/>
</dbReference>
<dbReference type="PRINTS" id="PR00111">
    <property type="entry name" value="ABHYDROLASE"/>
</dbReference>
<dbReference type="Proteomes" id="UP000648257">
    <property type="component" value="Unassembled WGS sequence"/>
</dbReference>
<keyword evidence="3" id="KW-1185">Reference proteome</keyword>
<dbReference type="SUPFAM" id="SSF53474">
    <property type="entry name" value="alpha/beta-Hydrolases"/>
    <property type="match status" value="1"/>
</dbReference>
<comment type="caution">
    <text evidence="2">The sequence shown here is derived from an EMBL/GenBank/DDBJ whole genome shotgun (WGS) entry which is preliminary data.</text>
</comment>
<evidence type="ECO:0000313" key="2">
    <source>
        <dbReference type="EMBL" id="MBC3807249.1"/>
    </source>
</evidence>
<proteinExistence type="predicted"/>
<dbReference type="Gene3D" id="3.40.50.1820">
    <property type="entry name" value="alpha/beta hydrolase"/>
    <property type="match status" value="1"/>
</dbReference>
<evidence type="ECO:0000259" key="1">
    <source>
        <dbReference type="Pfam" id="PF00561"/>
    </source>
</evidence>
<dbReference type="PANTHER" id="PTHR43798:SF33">
    <property type="entry name" value="HYDROLASE, PUTATIVE (AFU_ORTHOLOGUE AFUA_2G14860)-RELATED"/>
    <property type="match status" value="1"/>
</dbReference>
<accession>A0ABR6X2X0</accession>
<feature type="domain" description="AB hydrolase-1" evidence="1">
    <location>
        <begin position="30"/>
        <end position="236"/>
    </location>
</feature>
<reference evidence="2 3" key="1">
    <citation type="submission" date="2020-08" db="EMBL/GenBank/DDBJ databases">
        <title>Novel species isolated from subtropical streams in China.</title>
        <authorList>
            <person name="Lu H."/>
        </authorList>
    </citation>
    <scope>NUCLEOTIDE SEQUENCE [LARGE SCALE GENOMIC DNA]</scope>
    <source>
        <strain evidence="2 3">KACC 16656</strain>
    </source>
</reference>
<dbReference type="InterPro" id="IPR000073">
    <property type="entry name" value="AB_hydrolase_1"/>
</dbReference>
<gene>
    <name evidence="2" type="ORF">H8K52_07805</name>
</gene>
<dbReference type="Pfam" id="PF00561">
    <property type="entry name" value="Abhydrolase_1"/>
    <property type="match status" value="1"/>
</dbReference>
<name>A0ABR6X2X0_9BURK</name>
<dbReference type="RefSeq" id="WP_186922336.1">
    <property type="nucleotide sequence ID" value="NZ_JACOFW010000006.1"/>
</dbReference>
<dbReference type="InterPro" id="IPR050266">
    <property type="entry name" value="AB_hydrolase_sf"/>
</dbReference>
<evidence type="ECO:0000313" key="3">
    <source>
        <dbReference type="Proteomes" id="UP000648257"/>
    </source>
</evidence>
<dbReference type="GO" id="GO:0016787">
    <property type="term" value="F:hydrolase activity"/>
    <property type="evidence" value="ECO:0007669"/>
    <property type="project" value="UniProtKB-KW"/>
</dbReference>
<dbReference type="PANTHER" id="PTHR43798">
    <property type="entry name" value="MONOACYLGLYCEROL LIPASE"/>
    <property type="match status" value="1"/>
</dbReference>
<dbReference type="InterPro" id="IPR029058">
    <property type="entry name" value="AB_hydrolase_fold"/>
</dbReference>
<sequence length="260" mass="29854">MTTWVLLRGLMRESRHWGDFPHQLQRVIGDEDIICIDFPGNGPLNKQQSLASVPEMAKHCQQQLQAKGLPPPYHVLAISLGAMVAVSWAESFPDDIKSLVMINTSLAPHNPFYERLRPQNYPRLLRTLMFGNTQKRESLILQLTSRLTDKKTASTVIDQWVHYAREYPISRKNILRQLRAASQFQAPERPPTSAILMLAGRQDQLVDMHCSQTLADKWQVNLRIHDKAGHDLPLDDAQWVITAIQEWRRDVFSDKDFDVA</sequence>
<protein>
    <submittedName>
        <fullName evidence="2">Alpha/beta hydrolase</fullName>
    </submittedName>
</protein>
<organism evidence="2 3">
    <name type="scientific">Undibacterium seohonense</name>
    <dbReference type="NCBI Taxonomy" id="1344950"/>
    <lineage>
        <taxon>Bacteria</taxon>
        <taxon>Pseudomonadati</taxon>
        <taxon>Pseudomonadota</taxon>
        <taxon>Betaproteobacteria</taxon>
        <taxon>Burkholderiales</taxon>
        <taxon>Oxalobacteraceae</taxon>
        <taxon>Undibacterium</taxon>
    </lineage>
</organism>